<feature type="compositionally biased region" description="Basic and acidic residues" evidence="2">
    <location>
        <begin position="559"/>
        <end position="579"/>
    </location>
</feature>
<feature type="compositionally biased region" description="Basic and acidic residues" evidence="2">
    <location>
        <begin position="493"/>
        <end position="503"/>
    </location>
</feature>
<gene>
    <name evidence="4" type="ORF">B7P43_G05417</name>
</gene>
<dbReference type="GO" id="GO:0050821">
    <property type="term" value="P:protein stabilization"/>
    <property type="evidence" value="ECO:0007669"/>
    <property type="project" value="TreeGrafter"/>
</dbReference>
<dbReference type="Proteomes" id="UP000235965">
    <property type="component" value="Unassembled WGS sequence"/>
</dbReference>
<dbReference type="GO" id="GO:0016020">
    <property type="term" value="C:membrane"/>
    <property type="evidence" value="ECO:0007669"/>
    <property type="project" value="TreeGrafter"/>
</dbReference>
<dbReference type="Gene3D" id="1.20.58.120">
    <property type="entry name" value="BAG domain"/>
    <property type="match status" value="1"/>
</dbReference>
<reference evidence="4 5" key="1">
    <citation type="submission" date="2017-12" db="EMBL/GenBank/DDBJ databases">
        <title>Hemimetabolous genomes reveal molecular basis of termite eusociality.</title>
        <authorList>
            <person name="Harrison M.C."/>
            <person name="Jongepier E."/>
            <person name="Robertson H.M."/>
            <person name="Arning N."/>
            <person name="Bitard-Feildel T."/>
            <person name="Chao H."/>
            <person name="Childers C.P."/>
            <person name="Dinh H."/>
            <person name="Doddapaneni H."/>
            <person name="Dugan S."/>
            <person name="Gowin J."/>
            <person name="Greiner C."/>
            <person name="Han Y."/>
            <person name="Hu H."/>
            <person name="Hughes D.S.T."/>
            <person name="Huylmans A.-K."/>
            <person name="Kemena C."/>
            <person name="Kremer L.P.M."/>
            <person name="Lee S.L."/>
            <person name="Lopez-Ezquerra A."/>
            <person name="Mallet L."/>
            <person name="Monroy-Kuhn J.M."/>
            <person name="Moser A."/>
            <person name="Murali S.C."/>
            <person name="Muzny D.M."/>
            <person name="Otani S."/>
            <person name="Piulachs M.-D."/>
            <person name="Poelchau M."/>
            <person name="Qu J."/>
            <person name="Schaub F."/>
            <person name="Wada-Katsumata A."/>
            <person name="Worley K.C."/>
            <person name="Xie Q."/>
            <person name="Ylla G."/>
            <person name="Poulsen M."/>
            <person name="Gibbs R.A."/>
            <person name="Schal C."/>
            <person name="Richards S."/>
            <person name="Belles X."/>
            <person name="Korb J."/>
            <person name="Bornberg-Bauer E."/>
        </authorList>
    </citation>
    <scope>NUCLEOTIDE SEQUENCE [LARGE SCALE GENOMIC DNA]</scope>
    <source>
        <tissue evidence="4">Whole body</tissue>
    </source>
</reference>
<feature type="compositionally biased region" description="Low complexity" evidence="2">
    <location>
        <begin position="211"/>
        <end position="226"/>
    </location>
</feature>
<feature type="domain" description="BAG" evidence="3">
    <location>
        <begin position="344"/>
        <end position="422"/>
    </location>
</feature>
<name>A0A2J7PK17_9NEOP</name>
<feature type="compositionally biased region" description="Basic and acidic residues" evidence="2">
    <location>
        <begin position="610"/>
        <end position="626"/>
    </location>
</feature>
<evidence type="ECO:0000256" key="2">
    <source>
        <dbReference type="SAM" id="MobiDB-lite"/>
    </source>
</evidence>
<feature type="compositionally biased region" description="Low complexity" evidence="2">
    <location>
        <begin position="290"/>
        <end position="302"/>
    </location>
</feature>
<feature type="region of interest" description="Disordered" evidence="2">
    <location>
        <begin position="266"/>
        <end position="341"/>
    </location>
</feature>
<dbReference type="SMART" id="SM00264">
    <property type="entry name" value="BAG"/>
    <property type="match status" value="1"/>
</dbReference>
<dbReference type="OrthoDB" id="333905at2759"/>
<sequence>MEAPVMTDTPQDYLQFATQDPDFATGFPFEDDMMPRGRQDIRSHLDDLAQRHPEFADHLRCPPWAGEMGGARTWGRKRRGSRSGDDDAQGQTDGASSSNCEPTVPERVEHQEQREEPGPFNGRSHQGNLPQYGLRNTVDLGQQQHESEQEKQGRGQRSMSAPPDNRTQQPQQPQRFVSRIEINPVNPADPSSGGGPGTVTSESHGKPPVAPKQAPQPQQATPTKQTNTGNVRHIPIFVEGRDEPILPRNVSPQNVEHVFTSRVPHPGVEQVFPPQQSPHSFGRAPQYASHHQFYPQQHQAQQPGGGRNFQQPSSPKQQRQTKPQPQPQQQQPPKTSEVPAANSPIARVQAVQKDMEELKVQVSKYSGNSRKDKEYIYLDEMLTRNLLKLDDIDTEGKDDVRQARKDAIRTIQRCISCLEGKVPVPEENTGPAAVEPASEENKKPAAEETAMDIGTEECQASGTEGSVTVETAPTEGVMEVAPTESATEGTVAEADKGAQEETRNAAPAITEQTQEKVEETGSLEPIVEVQKMEVAQSSESMEVKPVVTGEVNEQVPMEVDEHKQTVEKPQHVSKTAESKKPKKGGKKGATVKKNSAPAPSEKTDLTAGGDSDKVPVTENTDSKVESGEVPLASQPQVEKTS</sequence>
<feature type="compositionally biased region" description="Basic residues" evidence="2">
    <location>
        <begin position="580"/>
        <end position="590"/>
    </location>
</feature>
<dbReference type="SUPFAM" id="SSF63491">
    <property type="entry name" value="BAG domain"/>
    <property type="match status" value="1"/>
</dbReference>
<evidence type="ECO:0000313" key="4">
    <source>
        <dbReference type="EMBL" id="PNF16677.1"/>
    </source>
</evidence>
<feature type="compositionally biased region" description="Basic and acidic residues" evidence="2">
    <location>
        <begin position="104"/>
        <end position="117"/>
    </location>
</feature>
<evidence type="ECO:0000313" key="5">
    <source>
        <dbReference type="Proteomes" id="UP000235965"/>
    </source>
</evidence>
<dbReference type="EMBL" id="NEVH01024942">
    <property type="protein sequence ID" value="PNF16677.1"/>
    <property type="molecule type" value="Genomic_DNA"/>
</dbReference>
<proteinExistence type="predicted"/>
<dbReference type="GO" id="GO:0051087">
    <property type="term" value="F:protein-folding chaperone binding"/>
    <property type="evidence" value="ECO:0007669"/>
    <property type="project" value="InterPro"/>
</dbReference>
<dbReference type="GO" id="GO:0005829">
    <property type="term" value="C:cytosol"/>
    <property type="evidence" value="ECO:0007669"/>
    <property type="project" value="TreeGrafter"/>
</dbReference>
<dbReference type="AlphaFoldDB" id="A0A2J7PK17"/>
<feature type="compositionally biased region" description="Polar residues" evidence="2">
    <location>
        <begin position="155"/>
        <end position="175"/>
    </location>
</feature>
<dbReference type="InterPro" id="IPR036533">
    <property type="entry name" value="BAG_dom_sf"/>
</dbReference>
<comment type="caution">
    <text evidence="4">The sequence shown here is derived from an EMBL/GenBank/DDBJ whole genome shotgun (WGS) entry which is preliminary data.</text>
</comment>
<keyword evidence="5" id="KW-1185">Reference proteome</keyword>
<evidence type="ECO:0000256" key="1">
    <source>
        <dbReference type="ARBA" id="ARBA00023186"/>
    </source>
</evidence>
<feature type="region of interest" description="Disordered" evidence="2">
    <location>
        <begin position="422"/>
        <end position="641"/>
    </location>
</feature>
<evidence type="ECO:0000259" key="3">
    <source>
        <dbReference type="PROSITE" id="PS51035"/>
    </source>
</evidence>
<dbReference type="PANTHER" id="PTHR12329:SF5">
    <property type="entry name" value="STARVIN, ISOFORM E"/>
    <property type="match status" value="1"/>
</dbReference>
<feature type="region of interest" description="Disordered" evidence="2">
    <location>
        <begin position="59"/>
        <end position="249"/>
    </location>
</feature>
<dbReference type="InterPro" id="IPR003103">
    <property type="entry name" value="BAG_domain"/>
</dbReference>
<accession>A0A2J7PK17</accession>
<dbReference type="GO" id="GO:0000774">
    <property type="term" value="F:adenyl-nucleotide exchange factor activity"/>
    <property type="evidence" value="ECO:0007669"/>
    <property type="project" value="TreeGrafter"/>
</dbReference>
<organism evidence="4 5">
    <name type="scientific">Cryptotermes secundus</name>
    <dbReference type="NCBI Taxonomy" id="105785"/>
    <lineage>
        <taxon>Eukaryota</taxon>
        <taxon>Metazoa</taxon>
        <taxon>Ecdysozoa</taxon>
        <taxon>Arthropoda</taxon>
        <taxon>Hexapoda</taxon>
        <taxon>Insecta</taxon>
        <taxon>Pterygota</taxon>
        <taxon>Neoptera</taxon>
        <taxon>Polyneoptera</taxon>
        <taxon>Dictyoptera</taxon>
        <taxon>Blattodea</taxon>
        <taxon>Blattoidea</taxon>
        <taxon>Termitoidae</taxon>
        <taxon>Kalotermitidae</taxon>
        <taxon>Cryptotermitinae</taxon>
        <taxon>Cryptotermes</taxon>
    </lineage>
</organism>
<dbReference type="InterPro" id="IPR039773">
    <property type="entry name" value="BAG_chaperone_regulator"/>
</dbReference>
<protein>
    <recommendedName>
        <fullName evidence="3">BAG domain-containing protein</fullName>
    </recommendedName>
</protein>
<dbReference type="PROSITE" id="PS51035">
    <property type="entry name" value="BAG"/>
    <property type="match status" value="1"/>
</dbReference>
<keyword evidence="1" id="KW-0143">Chaperone</keyword>
<feature type="compositionally biased region" description="Low complexity" evidence="2">
    <location>
        <begin position="310"/>
        <end position="336"/>
    </location>
</feature>
<dbReference type="Pfam" id="PF02179">
    <property type="entry name" value="BAG"/>
    <property type="match status" value="1"/>
</dbReference>
<dbReference type="GO" id="GO:0005634">
    <property type="term" value="C:nucleus"/>
    <property type="evidence" value="ECO:0007669"/>
    <property type="project" value="TreeGrafter"/>
</dbReference>
<dbReference type="PANTHER" id="PTHR12329">
    <property type="entry name" value="BCL2-ASSOCIATED ATHANOGENE"/>
    <property type="match status" value="1"/>
</dbReference>
<feature type="compositionally biased region" description="Polar residues" evidence="2">
    <location>
        <begin position="458"/>
        <end position="471"/>
    </location>
</feature>